<evidence type="ECO:0000259" key="1">
    <source>
        <dbReference type="PROSITE" id="PS50056"/>
    </source>
</evidence>
<dbReference type="STRING" id="177199.A0A420XXV2"/>
<dbReference type="PROSITE" id="PS50056">
    <property type="entry name" value="TYR_PHOSPHATASE_2"/>
    <property type="match status" value="1"/>
</dbReference>
<dbReference type="InterPro" id="IPR029021">
    <property type="entry name" value="Prot-tyrosine_phosphatase-like"/>
</dbReference>
<dbReference type="EMBL" id="QVQW01000101">
    <property type="protein sequence ID" value="RKU40491.1"/>
    <property type="molecule type" value="Genomic_DNA"/>
</dbReference>
<sequence length="297" mass="32335">MAFSSSSVMEPSPPFIHVPGVPNMRDIGGLSADPSGTKVIRRGLVFRSSEPSRVTEEGISILTEDLRITHVYDLRSKVEIDRAHGKGVATSFEPREWPGGKRVFVPVFLDVDYSPEALAARIAQYANHDVEQGFVKAYESILSSAADPDHPYAPFTTILSHLAGPDPSPMLIHCTAGKDRTGVICALILSLCGVDDDAVAEEYALTMTGLRSRKSELVEHLLRVAESMDIRAIKGNPEAAERMVGARKESMLGTLALIRQKYGSVEGYVVNKCGLKPEDVQRIRQNLVVGAGQNQHD</sequence>
<dbReference type="Pfam" id="PF13350">
    <property type="entry name" value="Y_phosphatase3"/>
    <property type="match status" value="1"/>
</dbReference>
<protein>
    <recommendedName>
        <fullName evidence="1">Tyrosine specific protein phosphatases domain-containing protein</fullName>
    </recommendedName>
</protein>
<comment type="caution">
    <text evidence="2">The sequence shown here is derived from an EMBL/GenBank/DDBJ whole genome shotgun (WGS) entry which is preliminary data.</text>
</comment>
<dbReference type="InterPro" id="IPR026893">
    <property type="entry name" value="Tyr/Ser_Pase_IphP-type"/>
</dbReference>
<name>A0A420XXV2_9PEZI</name>
<accession>A0A420XXV2</accession>
<dbReference type="OrthoDB" id="449382at2759"/>
<dbReference type="GO" id="GO:0004721">
    <property type="term" value="F:phosphoprotein phosphatase activity"/>
    <property type="evidence" value="ECO:0007669"/>
    <property type="project" value="InterPro"/>
</dbReference>
<reference evidence="2 3" key="1">
    <citation type="submission" date="2018-08" db="EMBL/GenBank/DDBJ databases">
        <title>Draft genome of the lignicolous fungus Coniochaeta pulveracea.</title>
        <authorList>
            <person name="Borstlap C.J."/>
            <person name="De Witt R.N."/>
            <person name="Botha A."/>
            <person name="Volschenk H."/>
        </authorList>
    </citation>
    <scope>NUCLEOTIDE SEQUENCE [LARGE SCALE GENOMIC DNA]</scope>
    <source>
        <strain evidence="2 3">CAB683</strain>
    </source>
</reference>
<proteinExistence type="predicted"/>
<keyword evidence="3" id="KW-1185">Reference proteome</keyword>
<gene>
    <name evidence="2" type="ORF">DL546_001861</name>
</gene>
<evidence type="ECO:0000313" key="3">
    <source>
        <dbReference type="Proteomes" id="UP000275385"/>
    </source>
</evidence>
<dbReference type="PANTHER" id="PTHR31126">
    <property type="entry name" value="TYROSINE-PROTEIN PHOSPHATASE"/>
    <property type="match status" value="1"/>
</dbReference>
<evidence type="ECO:0000313" key="2">
    <source>
        <dbReference type="EMBL" id="RKU40491.1"/>
    </source>
</evidence>
<dbReference type="Proteomes" id="UP000275385">
    <property type="component" value="Unassembled WGS sequence"/>
</dbReference>
<dbReference type="PANTHER" id="PTHR31126:SF1">
    <property type="entry name" value="TYROSINE SPECIFIC PROTEIN PHOSPHATASES DOMAIN-CONTAINING PROTEIN"/>
    <property type="match status" value="1"/>
</dbReference>
<feature type="domain" description="Tyrosine specific protein phosphatases" evidence="1">
    <location>
        <begin position="132"/>
        <end position="219"/>
    </location>
</feature>
<dbReference type="PROSITE" id="PS00383">
    <property type="entry name" value="TYR_PHOSPHATASE_1"/>
    <property type="match status" value="1"/>
</dbReference>
<dbReference type="InterPro" id="IPR000387">
    <property type="entry name" value="Tyr_Pase_dom"/>
</dbReference>
<dbReference type="InterPro" id="IPR016130">
    <property type="entry name" value="Tyr_Pase_AS"/>
</dbReference>
<dbReference type="Gene3D" id="3.90.190.10">
    <property type="entry name" value="Protein tyrosine phosphatase superfamily"/>
    <property type="match status" value="1"/>
</dbReference>
<dbReference type="AlphaFoldDB" id="A0A420XXV2"/>
<organism evidence="2 3">
    <name type="scientific">Coniochaeta pulveracea</name>
    <dbReference type="NCBI Taxonomy" id="177199"/>
    <lineage>
        <taxon>Eukaryota</taxon>
        <taxon>Fungi</taxon>
        <taxon>Dikarya</taxon>
        <taxon>Ascomycota</taxon>
        <taxon>Pezizomycotina</taxon>
        <taxon>Sordariomycetes</taxon>
        <taxon>Sordariomycetidae</taxon>
        <taxon>Coniochaetales</taxon>
        <taxon>Coniochaetaceae</taxon>
        <taxon>Coniochaeta</taxon>
    </lineage>
</organism>
<dbReference type="SUPFAM" id="SSF52799">
    <property type="entry name" value="(Phosphotyrosine protein) phosphatases II"/>
    <property type="match status" value="1"/>
</dbReference>